<dbReference type="EMBL" id="KL660504">
    <property type="protein sequence ID" value="KFA66027.1"/>
    <property type="molecule type" value="Genomic_DNA"/>
</dbReference>
<reference evidence="4 5" key="1">
    <citation type="journal article" date="2014" name="BMC Genomics">
        <title>Comparative genome sequencing reveals chemotype-specific gene clusters in the toxigenic black mold Stachybotrys.</title>
        <authorList>
            <person name="Semeiks J."/>
            <person name="Borek D."/>
            <person name="Otwinowski Z."/>
            <person name="Grishin N.V."/>
        </authorList>
    </citation>
    <scope>NUCLEOTIDE SEQUENCE [LARGE SCALE GENOMIC DNA]</scope>
    <source>
        <strain evidence="4 5">IBT 40285</strain>
    </source>
</reference>
<dbReference type="OrthoDB" id="5597489at2759"/>
<feature type="domain" description="DUF7719" evidence="3">
    <location>
        <begin position="139"/>
        <end position="207"/>
    </location>
</feature>
<dbReference type="Pfam" id="PF24841">
    <property type="entry name" value="DUF7719"/>
    <property type="match status" value="1"/>
</dbReference>
<evidence type="ECO:0000259" key="3">
    <source>
        <dbReference type="Pfam" id="PF24841"/>
    </source>
</evidence>
<dbReference type="HOGENOM" id="CLU_074873_0_1_1"/>
<proteinExistence type="predicted"/>
<feature type="transmembrane region" description="Helical" evidence="2">
    <location>
        <begin position="99"/>
        <end position="117"/>
    </location>
</feature>
<accession>A0A084QPZ2</accession>
<dbReference type="AlphaFoldDB" id="A0A084QPZ2"/>
<dbReference type="InParanoid" id="A0A084QPZ2"/>
<keyword evidence="5" id="KW-1185">Reference proteome</keyword>
<feature type="transmembrane region" description="Helical" evidence="2">
    <location>
        <begin position="176"/>
        <end position="202"/>
    </location>
</feature>
<evidence type="ECO:0000256" key="1">
    <source>
        <dbReference type="SAM" id="MobiDB-lite"/>
    </source>
</evidence>
<dbReference type="STRING" id="1283841.A0A084QPZ2"/>
<feature type="region of interest" description="Disordered" evidence="1">
    <location>
        <begin position="1"/>
        <end position="27"/>
    </location>
</feature>
<evidence type="ECO:0000256" key="2">
    <source>
        <dbReference type="SAM" id="Phobius"/>
    </source>
</evidence>
<keyword evidence="2" id="KW-1133">Transmembrane helix</keyword>
<organism evidence="4 5">
    <name type="scientific">Stachybotrys chlorohalonatus (strain IBT 40285)</name>
    <dbReference type="NCBI Taxonomy" id="1283841"/>
    <lineage>
        <taxon>Eukaryota</taxon>
        <taxon>Fungi</taxon>
        <taxon>Dikarya</taxon>
        <taxon>Ascomycota</taxon>
        <taxon>Pezizomycotina</taxon>
        <taxon>Sordariomycetes</taxon>
        <taxon>Hypocreomycetidae</taxon>
        <taxon>Hypocreales</taxon>
        <taxon>Stachybotryaceae</taxon>
        <taxon>Stachybotrys</taxon>
    </lineage>
</organism>
<dbReference type="InterPro" id="IPR056136">
    <property type="entry name" value="DUF7719"/>
</dbReference>
<keyword evidence="2" id="KW-0472">Membrane</keyword>
<dbReference type="PANTHER" id="PTHR37846:SF1">
    <property type="entry name" value="DEACETYLASE-LIKE PROTEIN"/>
    <property type="match status" value="1"/>
</dbReference>
<sequence>MARQRKAKDEPAEAIKLEQPDRSGPSDKTLLHLAEERKLFQQADERMRKKAQQPDLVLSPRVERTIETVLWSASLAMLHFAFDALVHQQYAMEPNMQKVWFRAGQAWLMFLFLFYVLHPHDSSYRLIPGVPNQYQRPIRQGIFFIMSIFAGCYLIHITNNRGYLANMKRAPPVACLWIWSVIEMDLLGAVASAAVAGTFFLWGGYSLVTRH</sequence>
<keyword evidence="2" id="KW-0812">Transmembrane</keyword>
<gene>
    <name evidence="4" type="ORF">S40285_03729</name>
</gene>
<feature type="compositionally biased region" description="Basic and acidic residues" evidence="1">
    <location>
        <begin position="7"/>
        <end position="27"/>
    </location>
</feature>
<name>A0A084QPZ2_STAC4</name>
<protein>
    <recommendedName>
        <fullName evidence="3">DUF7719 domain-containing protein</fullName>
    </recommendedName>
</protein>
<dbReference type="PANTHER" id="PTHR37846">
    <property type="entry name" value="YALI0B21296P"/>
    <property type="match status" value="1"/>
</dbReference>
<evidence type="ECO:0000313" key="5">
    <source>
        <dbReference type="Proteomes" id="UP000028524"/>
    </source>
</evidence>
<evidence type="ECO:0000313" key="4">
    <source>
        <dbReference type="EMBL" id="KFA66027.1"/>
    </source>
</evidence>
<feature type="transmembrane region" description="Helical" evidence="2">
    <location>
        <begin position="138"/>
        <end position="156"/>
    </location>
</feature>
<dbReference type="OMA" id="GYFYVMK"/>
<dbReference type="Proteomes" id="UP000028524">
    <property type="component" value="Unassembled WGS sequence"/>
</dbReference>